<reference evidence="3" key="3">
    <citation type="journal article" date="2005" name="Nature">
        <title>The map-based sequence of the rice genome.</title>
        <authorList>
            <consortium name="International rice genome sequencing project (IRGSP)"/>
            <person name="Matsumoto T."/>
            <person name="Wu J."/>
            <person name="Kanamori H."/>
            <person name="Katayose Y."/>
            <person name="Fujisawa M."/>
            <person name="Namiki N."/>
            <person name="Mizuno H."/>
            <person name="Yamamoto K."/>
            <person name="Antonio B.A."/>
            <person name="Baba T."/>
            <person name="Sakata K."/>
            <person name="Nagamura Y."/>
            <person name="Aoki H."/>
            <person name="Arikawa K."/>
            <person name="Arita K."/>
            <person name="Bito T."/>
            <person name="Chiden Y."/>
            <person name="Fujitsuka N."/>
            <person name="Fukunaka R."/>
            <person name="Hamada M."/>
            <person name="Harada C."/>
            <person name="Hayashi A."/>
            <person name="Hijishita S."/>
            <person name="Honda M."/>
            <person name="Hosokawa S."/>
            <person name="Ichikawa Y."/>
            <person name="Idonuma A."/>
            <person name="Iijima M."/>
            <person name="Ikeda M."/>
            <person name="Ikeno M."/>
            <person name="Ito K."/>
            <person name="Ito S."/>
            <person name="Ito T."/>
            <person name="Ito Y."/>
            <person name="Ito Y."/>
            <person name="Iwabuchi A."/>
            <person name="Kamiya K."/>
            <person name="Karasawa W."/>
            <person name="Kurita K."/>
            <person name="Katagiri S."/>
            <person name="Kikuta A."/>
            <person name="Kobayashi H."/>
            <person name="Kobayashi N."/>
            <person name="Machita K."/>
            <person name="Maehara T."/>
            <person name="Masukawa M."/>
            <person name="Mizubayashi T."/>
            <person name="Mukai Y."/>
            <person name="Nagasaki H."/>
            <person name="Nagata Y."/>
            <person name="Naito S."/>
            <person name="Nakashima M."/>
            <person name="Nakama Y."/>
            <person name="Nakamichi Y."/>
            <person name="Nakamura M."/>
            <person name="Meguro A."/>
            <person name="Negishi M."/>
            <person name="Ohta I."/>
            <person name="Ohta T."/>
            <person name="Okamoto M."/>
            <person name="Ono N."/>
            <person name="Saji S."/>
            <person name="Sakaguchi M."/>
            <person name="Sakai K."/>
            <person name="Shibata M."/>
            <person name="Shimokawa T."/>
            <person name="Song J."/>
            <person name="Takazaki Y."/>
            <person name="Terasawa K."/>
            <person name="Tsugane M."/>
            <person name="Tsuji K."/>
            <person name="Ueda S."/>
            <person name="Waki K."/>
            <person name="Yamagata H."/>
            <person name="Yamamoto M."/>
            <person name="Yamamoto S."/>
            <person name="Yamane H."/>
            <person name="Yoshiki S."/>
            <person name="Yoshihara R."/>
            <person name="Yukawa K."/>
            <person name="Zhong H."/>
            <person name="Yano M."/>
            <person name="Yuan Q."/>
            <person name="Ouyang S."/>
            <person name="Liu J."/>
            <person name="Jones K.M."/>
            <person name="Gansberger K."/>
            <person name="Moffat K."/>
            <person name="Hill J."/>
            <person name="Bera J."/>
            <person name="Fadrosh D."/>
            <person name="Jin S."/>
            <person name="Johri S."/>
            <person name="Kim M."/>
            <person name="Overton L."/>
            <person name="Reardon M."/>
            <person name="Tsitrin T."/>
            <person name="Vuong H."/>
            <person name="Weaver B."/>
            <person name="Ciecko A."/>
            <person name="Tallon L."/>
            <person name="Jackson J."/>
            <person name="Pai G."/>
            <person name="Aken S.V."/>
            <person name="Utterback T."/>
            <person name="Reidmuller S."/>
            <person name="Feldblyum T."/>
            <person name="Hsiao J."/>
            <person name="Zismann V."/>
            <person name="Iobst S."/>
            <person name="de Vazeille A.R."/>
            <person name="Buell C.R."/>
            <person name="Ying K."/>
            <person name="Li Y."/>
            <person name="Lu T."/>
            <person name="Huang Y."/>
            <person name="Zhao Q."/>
            <person name="Feng Q."/>
            <person name="Zhang L."/>
            <person name="Zhu J."/>
            <person name="Weng Q."/>
            <person name="Mu J."/>
            <person name="Lu Y."/>
            <person name="Fan D."/>
            <person name="Liu Y."/>
            <person name="Guan J."/>
            <person name="Zhang Y."/>
            <person name="Yu S."/>
            <person name="Liu X."/>
            <person name="Zhang Y."/>
            <person name="Hong G."/>
            <person name="Han B."/>
            <person name="Choisne N."/>
            <person name="Demange N."/>
            <person name="Orjeda G."/>
            <person name="Samain S."/>
            <person name="Cattolico L."/>
            <person name="Pelletier E."/>
            <person name="Couloux A."/>
            <person name="Segurens B."/>
            <person name="Wincker P."/>
            <person name="D'Hont A."/>
            <person name="Scarpelli C."/>
            <person name="Weissenbach J."/>
            <person name="Salanoubat M."/>
            <person name="Quetier F."/>
            <person name="Yu Y."/>
            <person name="Kim H.R."/>
            <person name="Rambo T."/>
            <person name="Currie J."/>
            <person name="Collura K."/>
            <person name="Luo M."/>
            <person name="Yang T."/>
            <person name="Ammiraju J.S.S."/>
            <person name="Engler F."/>
            <person name="Soderlund C."/>
            <person name="Wing R.A."/>
            <person name="Palmer L.E."/>
            <person name="de la Bastide M."/>
            <person name="Spiegel L."/>
            <person name="Nascimento L."/>
            <person name="Zutavern T."/>
            <person name="O'Shaughnessy A."/>
            <person name="Dike S."/>
            <person name="Dedhia N."/>
            <person name="Preston R."/>
            <person name="Balija V."/>
            <person name="McCombie W.R."/>
            <person name="Chow T."/>
            <person name="Chen H."/>
            <person name="Chung M."/>
            <person name="Chen C."/>
            <person name="Shaw J."/>
            <person name="Wu H."/>
            <person name="Hsiao K."/>
            <person name="Chao Y."/>
            <person name="Chu M."/>
            <person name="Cheng C."/>
            <person name="Hour A."/>
            <person name="Lee P."/>
            <person name="Lin S."/>
            <person name="Lin Y."/>
            <person name="Liou J."/>
            <person name="Liu S."/>
            <person name="Hsing Y."/>
            <person name="Raghuvanshi S."/>
            <person name="Mohanty A."/>
            <person name="Bharti A.K."/>
            <person name="Gaur A."/>
            <person name="Gupta V."/>
            <person name="Kumar D."/>
            <person name="Ravi V."/>
            <person name="Vij S."/>
            <person name="Kapur A."/>
            <person name="Khurana P."/>
            <person name="Khurana P."/>
            <person name="Khurana J.P."/>
            <person name="Tyagi A.K."/>
            <person name="Gaikwad K."/>
            <person name="Singh A."/>
            <person name="Dalal V."/>
            <person name="Srivastava S."/>
            <person name="Dixit A."/>
            <person name="Pal A.K."/>
            <person name="Ghazi I.A."/>
            <person name="Yadav M."/>
            <person name="Pandit A."/>
            <person name="Bhargava A."/>
            <person name="Sureshbabu K."/>
            <person name="Batra K."/>
            <person name="Sharma T.R."/>
            <person name="Mohapatra T."/>
            <person name="Singh N.K."/>
            <person name="Messing J."/>
            <person name="Nelson A.B."/>
            <person name="Fuks G."/>
            <person name="Kavchok S."/>
            <person name="Keizer G."/>
            <person name="Linton E."/>
            <person name="Llaca V."/>
            <person name="Song R."/>
            <person name="Tanyolac B."/>
            <person name="Young S."/>
            <person name="Ho-Il K."/>
            <person name="Hahn J.H."/>
            <person name="Sangsakoo G."/>
            <person name="Vanavichit A."/>
            <person name="de Mattos Luiz.A.T."/>
            <person name="Zimmer P.D."/>
            <person name="Malone G."/>
            <person name="Dellagostin O."/>
            <person name="de Oliveira A.C."/>
            <person name="Bevan M."/>
            <person name="Bancroft I."/>
            <person name="Minx P."/>
            <person name="Cordum H."/>
            <person name="Wilson R."/>
            <person name="Cheng Z."/>
            <person name="Jin W."/>
            <person name="Jiang J."/>
            <person name="Leong S.A."/>
            <person name="Iwama H."/>
            <person name="Gojobori T."/>
            <person name="Itoh T."/>
            <person name="Niimura Y."/>
            <person name="Fujii Y."/>
            <person name="Habara T."/>
            <person name="Sakai H."/>
            <person name="Sato Y."/>
            <person name="Wilson G."/>
            <person name="Kumar K."/>
            <person name="McCouch S."/>
            <person name="Juretic N."/>
            <person name="Hoen D."/>
            <person name="Wright S."/>
            <person name="Bruskiewich R."/>
            <person name="Bureau T."/>
            <person name="Miyao A."/>
            <person name="Hirochika H."/>
            <person name="Nishikawa T."/>
            <person name="Kadowaki K."/>
            <person name="Sugiura M."/>
            <person name="Burr B."/>
            <person name="Sasaki T."/>
        </authorList>
    </citation>
    <scope>NUCLEOTIDE SEQUENCE [LARGE SCALE GENOMIC DNA]</scope>
    <source>
        <strain evidence="3">cv. Nipponbare</strain>
    </source>
</reference>
<protein>
    <submittedName>
        <fullName evidence="1">Uncharacterized protein</fullName>
    </submittedName>
</protein>
<gene>
    <name evidence="2" type="ORF">OSJNAb0015J03.7</name>
    <name evidence="1" type="ORF">OSJNBb0015J03.3</name>
</gene>
<reference evidence="1" key="1">
    <citation type="submission" date="2002-07" db="EMBL/GenBank/DDBJ databases">
        <title>Genomic sequence for Oryza sativa, Nipponbare strain, clone OSJNBb0015J03, from chromosome 10, complete sequence.</title>
        <authorList>
            <person name="McCombie W.R."/>
            <person name="Spiegel L."/>
            <person name="de la Bastide M."/>
            <person name="Preston R."/>
            <person name="Ferraro K."/>
            <person name="Kuit K."/>
            <person name="Nascimento L."/>
            <person name="Zutavern T."/>
            <person name="Balija V."/>
            <person name="Bell M."/>
            <person name="Baker J."/>
            <person name="Santos L."/>
            <person name="Miller B."/>
            <person name="Katzenberger F."/>
            <person name="Muller S."/>
            <person name="King L."/>
            <person name="Yang C."/>
            <person name="Dike S."/>
            <person name="O'Shaughnessy A."/>
            <person name="Palmer L."/>
            <person name="Dedhia N."/>
        </authorList>
    </citation>
    <scope>NUCLEOTIDE SEQUENCE</scope>
</reference>
<reference evidence="3" key="4">
    <citation type="journal article" date="2008" name="Nucleic Acids Res.">
        <title>The rice annotation project database (RAP-DB): 2008 update.</title>
        <authorList>
            <consortium name="The rice annotation project (RAP)"/>
        </authorList>
    </citation>
    <scope>GENOME REANNOTATION</scope>
    <source>
        <strain evidence="3">cv. Nipponbare</strain>
    </source>
</reference>
<dbReference type="EMBL" id="AC131375">
    <property type="protein sequence ID" value="AAN04179.1"/>
    <property type="molecule type" value="Genomic_DNA"/>
</dbReference>
<dbReference type="AlphaFoldDB" id="Q8L4B5"/>
<evidence type="ECO:0000313" key="3">
    <source>
        <dbReference type="Proteomes" id="UP000000763"/>
    </source>
</evidence>
<sequence>MQMLGHDLWLSEQDGGMRHGPREFDDLYNRKGITDIRYFTNSKMHFAEDFLMPTLNLCITNAYIYNDRATAATSMASSKLISSIPRAGTAVWIPCADHTGRPPAVVPSAGGATLVWLECV</sequence>
<dbReference type="Proteomes" id="UP000000763">
    <property type="component" value="Chromosome 10"/>
</dbReference>
<organism evidence="1 3">
    <name type="scientific">Oryza sativa subsp. japonica</name>
    <name type="common">Rice</name>
    <dbReference type="NCBI Taxonomy" id="39947"/>
    <lineage>
        <taxon>Eukaryota</taxon>
        <taxon>Viridiplantae</taxon>
        <taxon>Streptophyta</taxon>
        <taxon>Embryophyta</taxon>
        <taxon>Tracheophyta</taxon>
        <taxon>Spermatophyta</taxon>
        <taxon>Magnoliopsida</taxon>
        <taxon>Liliopsida</taxon>
        <taxon>Poales</taxon>
        <taxon>Poaceae</taxon>
        <taxon>BOP clade</taxon>
        <taxon>Oryzoideae</taxon>
        <taxon>Oryzeae</taxon>
        <taxon>Oryzinae</taxon>
        <taxon>Oryza</taxon>
        <taxon>Oryza sativa</taxon>
    </lineage>
</organism>
<evidence type="ECO:0000313" key="1">
    <source>
        <dbReference type="EMBL" id="AAM74367.1"/>
    </source>
</evidence>
<evidence type="ECO:0000313" key="2">
    <source>
        <dbReference type="EMBL" id="AAN04179.1"/>
    </source>
</evidence>
<dbReference type="EMBL" id="AC116603">
    <property type="protein sequence ID" value="AAM74367.1"/>
    <property type="molecule type" value="Genomic_DNA"/>
</dbReference>
<proteinExistence type="predicted"/>
<accession>Q8L4B5</accession>
<reference evidence="2" key="2">
    <citation type="submission" date="2002-09" db="EMBL/GenBank/DDBJ databases">
        <title>Rice Genomic Sequence.</title>
        <authorList>
            <person name="Wing R.A."/>
            <person name="Yu Y."/>
            <person name="Soderlund C."/>
            <person name="Kim H.-R."/>
            <person name="Rambo T."/>
            <person name="Saski C."/>
            <person name="Currie J."/>
            <person name="Collura K."/>
        </authorList>
    </citation>
    <scope>NUCLEOTIDE SEQUENCE</scope>
</reference>
<name>Q8L4B5_ORYSJ</name>